<feature type="active site" description="Proton acceptor" evidence="4">
    <location>
        <position position="224"/>
    </location>
</feature>
<protein>
    <recommendedName>
        <fullName evidence="5">PNPLA domain-containing protein</fullName>
    </recommendedName>
</protein>
<dbReference type="GO" id="GO:0016042">
    <property type="term" value="P:lipid catabolic process"/>
    <property type="evidence" value="ECO:0007669"/>
    <property type="project" value="UniProtKB-UniRule"/>
</dbReference>
<keyword evidence="7" id="KW-1185">Reference proteome</keyword>
<gene>
    <name evidence="6" type="ORF">A3K86_16115</name>
</gene>
<feature type="short sequence motif" description="GXSXG" evidence="4">
    <location>
        <begin position="111"/>
        <end position="115"/>
    </location>
</feature>
<dbReference type="AlphaFoldDB" id="A0A178K8X4"/>
<keyword evidence="2 4" id="KW-0442">Lipid degradation</keyword>
<keyword evidence="3 4" id="KW-0443">Lipid metabolism</keyword>
<proteinExistence type="predicted"/>
<dbReference type="OrthoDB" id="5290098at2"/>
<evidence type="ECO:0000256" key="1">
    <source>
        <dbReference type="ARBA" id="ARBA00022801"/>
    </source>
</evidence>
<comment type="caution">
    <text evidence="4">Lacks conserved residue(s) required for the propagation of feature annotation.</text>
</comment>
<dbReference type="PROSITE" id="PS51635">
    <property type="entry name" value="PNPLA"/>
    <property type="match status" value="1"/>
</dbReference>
<dbReference type="InterPro" id="IPR002641">
    <property type="entry name" value="PNPLA_dom"/>
</dbReference>
<feature type="short sequence motif" description="DGA/G" evidence="4">
    <location>
        <begin position="224"/>
        <end position="226"/>
    </location>
</feature>
<dbReference type="InterPro" id="IPR016035">
    <property type="entry name" value="Acyl_Trfase/lysoPLipase"/>
</dbReference>
<keyword evidence="1 4" id="KW-0378">Hydrolase</keyword>
<accession>A0A178K8X4</accession>
<evidence type="ECO:0000256" key="4">
    <source>
        <dbReference type="PROSITE-ProRule" id="PRU01161"/>
    </source>
</evidence>
<reference evidence="6 7" key="1">
    <citation type="submission" date="2016-03" db="EMBL/GenBank/DDBJ databases">
        <title>Photobacterium proteolyticum sp. nov. a protease producing bacterium isolated from ocean sediments of Laizhou Bay.</title>
        <authorList>
            <person name="Li Y."/>
        </authorList>
    </citation>
    <scope>NUCLEOTIDE SEQUENCE [LARGE SCALE GENOMIC DNA]</scope>
    <source>
        <strain evidence="6 7">R-40508</strain>
    </source>
</reference>
<dbReference type="Pfam" id="PF01734">
    <property type="entry name" value="Patatin"/>
    <property type="match status" value="1"/>
</dbReference>
<dbReference type="PANTHER" id="PTHR14226:SF29">
    <property type="entry name" value="NEUROPATHY TARGET ESTERASE SWS"/>
    <property type="match status" value="1"/>
</dbReference>
<feature type="domain" description="PNPLA" evidence="5">
    <location>
        <begin position="80"/>
        <end position="237"/>
    </location>
</feature>
<dbReference type="STRING" id="858640.A3K86_16115"/>
<evidence type="ECO:0000256" key="2">
    <source>
        <dbReference type="ARBA" id="ARBA00022963"/>
    </source>
</evidence>
<dbReference type="GO" id="GO:0016787">
    <property type="term" value="F:hydrolase activity"/>
    <property type="evidence" value="ECO:0007669"/>
    <property type="project" value="UniProtKB-UniRule"/>
</dbReference>
<dbReference type="PROSITE" id="PS51257">
    <property type="entry name" value="PROKAR_LIPOPROTEIN"/>
    <property type="match status" value="1"/>
</dbReference>
<dbReference type="PANTHER" id="PTHR14226">
    <property type="entry name" value="NEUROPATHY TARGET ESTERASE/SWISS CHEESE D.MELANOGASTER"/>
    <property type="match status" value="1"/>
</dbReference>
<evidence type="ECO:0000256" key="3">
    <source>
        <dbReference type="ARBA" id="ARBA00023098"/>
    </source>
</evidence>
<feature type="active site" description="Nucleophile" evidence="4">
    <location>
        <position position="113"/>
    </location>
</feature>
<dbReference type="SUPFAM" id="SSF52151">
    <property type="entry name" value="FabD/lysophospholipase-like"/>
    <property type="match status" value="1"/>
</dbReference>
<dbReference type="Gene3D" id="3.40.1090.10">
    <property type="entry name" value="Cytosolic phospholipase A2 catalytic domain"/>
    <property type="match status" value="2"/>
</dbReference>
<dbReference type="RefSeq" id="WP_084406648.1">
    <property type="nucleotide sequence ID" value="NZ_LVHF01000029.1"/>
</dbReference>
<name>A0A178K8X4_9GAMM</name>
<evidence type="ECO:0000259" key="5">
    <source>
        <dbReference type="PROSITE" id="PS51635"/>
    </source>
</evidence>
<sequence>MRKKLSLIAASMTFALLSGCSGHNHYDHLSTTDIEVPSATSATHAASSQVSAEAVSSQRVSSLHASDQNTGLEHAPKFAIAFGGGAARGMMHLGVIKALEEAGIKADLVTGTSVGSIAAVMYSAKTYPEIERTLYEFSEHEITDFQIAKNGLIKGKALANWINKQLEVDDITQLPIPTGVVATNLTTKKAVMFTAGNIGQIVQTSSTVPGVFVPVEHQEQWLVDGGVVSPVPVYAARQLDADIVLAIDVFCSQPPPLSERAVDVMANTYWLQSCESSRAETNSADIVIRPQPSDPSLVNFGDQQAREAAMRAGYQAMKAQIPQLNALLALKPAATNSVKI</sequence>
<comment type="caution">
    <text evidence="6">The sequence shown here is derived from an EMBL/GenBank/DDBJ whole genome shotgun (WGS) entry which is preliminary data.</text>
</comment>
<organism evidence="6 7">
    <name type="scientific">Photobacterium jeanii</name>
    <dbReference type="NCBI Taxonomy" id="858640"/>
    <lineage>
        <taxon>Bacteria</taxon>
        <taxon>Pseudomonadati</taxon>
        <taxon>Pseudomonadota</taxon>
        <taxon>Gammaproteobacteria</taxon>
        <taxon>Vibrionales</taxon>
        <taxon>Vibrionaceae</taxon>
        <taxon>Photobacterium</taxon>
    </lineage>
</organism>
<dbReference type="EMBL" id="LVHF01000029">
    <property type="protein sequence ID" value="OAN13184.1"/>
    <property type="molecule type" value="Genomic_DNA"/>
</dbReference>
<dbReference type="InterPro" id="IPR050301">
    <property type="entry name" value="NTE"/>
</dbReference>
<dbReference type="Proteomes" id="UP000078503">
    <property type="component" value="Unassembled WGS sequence"/>
</dbReference>
<evidence type="ECO:0000313" key="6">
    <source>
        <dbReference type="EMBL" id="OAN13184.1"/>
    </source>
</evidence>
<evidence type="ECO:0000313" key="7">
    <source>
        <dbReference type="Proteomes" id="UP000078503"/>
    </source>
</evidence>